<reference evidence="3 4" key="1">
    <citation type="submission" date="2020-04" db="EMBL/GenBank/DDBJ databases">
        <title>Flammeovirga sp. SR4, a novel species isolated from seawater.</title>
        <authorList>
            <person name="Wang X."/>
        </authorList>
    </citation>
    <scope>NUCLEOTIDE SEQUENCE [LARGE SCALE GENOMIC DNA]</scope>
    <source>
        <strain evidence="3 4">ATCC 23126</strain>
    </source>
</reference>
<dbReference type="InterPro" id="IPR025665">
    <property type="entry name" value="Beta-barrel_OMP_2"/>
</dbReference>
<dbReference type="Proteomes" id="UP000576082">
    <property type="component" value="Unassembled WGS sequence"/>
</dbReference>
<dbReference type="AlphaFoldDB" id="A0A7X9RZB4"/>
<protein>
    <submittedName>
        <fullName evidence="3">PorT family protein</fullName>
    </submittedName>
</protein>
<organism evidence="3 4">
    <name type="scientific">Flammeovirga aprica JL-4</name>
    <dbReference type="NCBI Taxonomy" id="694437"/>
    <lineage>
        <taxon>Bacteria</taxon>
        <taxon>Pseudomonadati</taxon>
        <taxon>Bacteroidota</taxon>
        <taxon>Cytophagia</taxon>
        <taxon>Cytophagales</taxon>
        <taxon>Flammeovirgaceae</taxon>
        <taxon>Flammeovirga</taxon>
    </lineage>
</organism>
<proteinExistence type="predicted"/>
<feature type="chain" id="PRO_5030602307" evidence="1">
    <location>
        <begin position="21"/>
        <end position="417"/>
    </location>
</feature>
<evidence type="ECO:0000313" key="3">
    <source>
        <dbReference type="EMBL" id="NME71450.1"/>
    </source>
</evidence>
<evidence type="ECO:0000256" key="1">
    <source>
        <dbReference type="SAM" id="SignalP"/>
    </source>
</evidence>
<comment type="caution">
    <text evidence="3">The sequence shown here is derived from an EMBL/GenBank/DDBJ whole genome shotgun (WGS) entry which is preliminary data.</text>
</comment>
<keyword evidence="1" id="KW-0732">Signal</keyword>
<dbReference type="Pfam" id="PF13568">
    <property type="entry name" value="OMP_b-brl_2"/>
    <property type="match status" value="1"/>
</dbReference>
<feature type="domain" description="Outer membrane protein beta-barrel" evidence="2">
    <location>
        <begin position="225"/>
        <end position="396"/>
    </location>
</feature>
<accession>A0A7X9RZB4</accession>
<name>A0A7X9RZB4_9BACT</name>
<evidence type="ECO:0000313" key="4">
    <source>
        <dbReference type="Proteomes" id="UP000576082"/>
    </source>
</evidence>
<feature type="signal peptide" evidence="1">
    <location>
        <begin position="1"/>
        <end position="20"/>
    </location>
</feature>
<keyword evidence="4" id="KW-1185">Reference proteome</keyword>
<dbReference type="RefSeq" id="WP_169659666.1">
    <property type="nucleotide sequence ID" value="NZ_JABANE010000099.1"/>
</dbReference>
<sequence>MSKFYSILFISILYTTFSFGQSNYTPASIEKKDGTDVKGFIDFKDWGRTPRFIHFKENEQDEKVKLTTDDLKSFNVNNKKYISKIVDIEVSHYSNDHWKNQNGFKIEKDTVFLEVLIDGPKSLYGLANKQGVENFYISNQNSNIELLKYKKVFVVKDGKDYQKELNHYRGQLLLFFDNEKWVNNILSKTAYKKMDLMSVFEKYYDIHKVENKNLKETYKAPDEKTKINIGVTAGVNFTNISIASTGSNSDIDMGSSTSYTFGLSFEISPQIHLQRFTLYNELGYSSYEHNAQVKLGNTISSSRFYDYDLSASMIQLTNLLRYKVYNQKQFKIFLNAGICNNFILNAKAERTRVENGSEPTDIFKGTKSYLLGGVFGYGFSINRISFENRFEWNNGLADASRPKSSTTRIGLLVSYQF</sequence>
<dbReference type="EMBL" id="JABANE010000099">
    <property type="protein sequence ID" value="NME71450.1"/>
    <property type="molecule type" value="Genomic_DNA"/>
</dbReference>
<evidence type="ECO:0000259" key="2">
    <source>
        <dbReference type="Pfam" id="PF13568"/>
    </source>
</evidence>
<gene>
    <name evidence="3" type="ORF">HHU12_26020</name>
</gene>